<organism evidence="1">
    <name type="scientific">marine sediment metagenome</name>
    <dbReference type="NCBI Taxonomy" id="412755"/>
    <lineage>
        <taxon>unclassified sequences</taxon>
        <taxon>metagenomes</taxon>
        <taxon>ecological metagenomes</taxon>
    </lineage>
</organism>
<evidence type="ECO:0000313" key="1">
    <source>
        <dbReference type="EMBL" id="KKN54889.1"/>
    </source>
</evidence>
<reference evidence="1" key="1">
    <citation type="journal article" date="2015" name="Nature">
        <title>Complex archaea that bridge the gap between prokaryotes and eukaryotes.</title>
        <authorList>
            <person name="Spang A."/>
            <person name="Saw J.H."/>
            <person name="Jorgensen S.L."/>
            <person name="Zaremba-Niedzwiedzka K."/>
            <person name="Martijn J."/>
            <person name="Lind A.E."/>
            <person name="van Eijk R."/>
            <person name="Schleper C."/>
            <person name="Guy L."/>
            <person name="Ettema T.J."/>
        </authorList>
    </citation>
    <scope>NUCLEOTIDE SEQUENCE</scope>
</reference>
<gene>
    <name evidence="1" type="ORF">LCGC14_0587820</name>
</gene>
<name>A0A0F9RJG6_9ZZZZ</name>
<sequence>MKLPRILDKEIDAELATLQGRQRIAARDHRERLILAHVYGRHTEVIEGCPECALDWALFIEHVSNRPRNVLEFFR</sequence>
<dbReference type="AlphaFoldDB" id="A0A0F9RJG6"/>
<protein>
    <submittedName>
        <fullName evidence="1">Uncharacterized protein</fullName>
    </submittedName>
</protein>
<accession>A0A0F9RJG6</accession>
<comment type="caution">
    <text evidence="1">The sequence shown here is derived from an EMBL/GenBank/DDBJ whole genome shotgun (WGS) entry which is preliminary data.</text>
</comment>
<proteinExistence type="predicted"/>
<dbReference type="EMBL" id="LAZR01000908">
    <property type="protein sequence ID" value="KKN54889.1"/>
    <property type="molecule type" value="Genomic_DNA"/>
</dbReference>